<evidence type="ECO:0000313" key="3">
    <source>
        <dbReference type="EMBL" id="CAF3922668.1"/>
    </source>
</evidence>
<organism evidence="3 4">
    <name type="scientific">Rotaria sordida</name>
    <dbReference type="NCBI Taxonomy" id="392033"/>
    <lineage>
        <taxon>Eukaryota</taxon>
        <taxon>Metazoa</taxon>
        <taxon>Spiralia</taxon>
        <taxon>Gnathifera</taxon>
        <taxon>Rotifera</taxon>
        <taxon>Eurotatoria</taxon>
        <taxon>Bdelloidea</taxon>
        <taxon>Philodinida</taxon>
        <taxon>Philodinidae</taxon>
        <taxon>Rotaria</taxon>
    </lineage>
</organism>
<dbReference type="Proteomes" id="UP000663874">
    <property type="component" value="Unassembled WGS sequence"/>
</dbReference>
<accession>A0A819J6J6</accession>
<protein>
    <submittedName>
        <fullName evidence="3">Uncharacterized protein</fullName>
    </submittedName>
</protein>
<dbReference type="AlphaFoldDB" id="A0A819J6J6"/>
<evidence type="ECO:0000256" key="1">
    <source>
        <dbReference type="SAM" id="MobiDB-lite"/>
    </source>
</evidence>
<gene>
    <name evidence="3" type="ORF">FNK824_LOCUS21706</name>
    <name evidence="2" type="ORF">OTI717_LOCUS11884</name>
</gene>
<sequence>MNLLHIAKHLVCLTQTEYGYEHSAITTDEICASKQLFQVLKSFKDSYFSEIYTYDTLELADQYDELTDDEETDDKYEETTDQEEDSDGEADDYNENEYYDIKNHFTLEEMENIIEWVDEHPNARFTTISHRFRKIKSMKTVEKEAVHDDDLELYAIQKARELDWDTFKTSKSFINTFKKENGISSRWYNKFITRIRSNRKVYSLNDVRNWIESKRTLISKYSSDQILNSDHCSFQEEYVSPRTLSFTGERTTEVAIKRKHNVTHSYTVQPVTSAAGRLLNKFLLVLQEREDEFGSIAVKNMIIPPNVIVQASKSGKSTAANHYIFLNDVLCPCVHKKFLLFLDSRTIQTEQNKFRKVFPHQDSQLLIFPEGSTGDI</sequence>
<reference evidence="3" key="1">
    <citation type="submission" date="2021-02" db="EMBL/GenBank/DDBJ databases">
        <authorList>
            <person name="Nowell W R."/>
        </authorList>
    </citation>
    <scope>NUCLEOTIDE SEQUENCE</scope>
</reference>
<dbReference type="EMBL" id="CAJOAX010001158">
    <property type="protein sequence ID" value="CAF3691060.1"/>
    <property type="molecule type" value="Genomic_DNA"/>
</dbReference>
<evidence type="ECO:0000313" key="2">
    <source>
        <dbReference type="EMBL" id="CAF3691060.1"/>
    </source>
</evidence>
<feature type="region of interest" description="Disordered" evidence="1">
    <location>
        <begin position="65"/>
        <end position="93"/>
    </location>
</feature>
<dbReference type="EMBL" id="CAJOBE010004235">
    <property type="protein sequence ID" value="CAF3922668.1"/>
    <property type="molecule type" value="Genomic_DNA"/>
</dbReference>
<comment type="caution">
    <text evidence="3">The sequence shown here is derived from an EMBL/GenBank/DDBJ whole genome shotgun (WGS) entry which is preliminary data.</text>
</comment>
<name>A0A819J6J6_9BILA</name>
<dbReference type="Proteomes" id="UP000663823">
    <property type="component" value="Unassembled WGS sequence"/>
</dbReference>
<evidence type="ECO:0000313" key="4">
    <source>
        <dbReference type="Proteomes" id="UP000663874"/>
    </source>
</evidence>
<proteinExistence type="predicted"/>